<accession>A0A081PDM3</accession>
<dbReference type="RefSeq" id="WP_037443420.1">
    <property type="nucleotide sequence ID" value="NZ_JNFF01000105.1"/>
</dbReference>
<proteinExistence type="predicted"/>
<feature type="chain" id="PRO_5001761686" description="Glycine zipper 2TM domain-containing protein" evidence="1">
    <location>
        <begin position="20"/>
        <end position="182"/>
    </location>
</feature>
<protein>
    <recommendedName>
        <fullName evidence="4">Glycine zipper 2TM domain-containing protein</fullName>
    </recommendedName>
</protein>
<sequence>MKTLTLLALATLTVSVAKAQKLNGDSTFVTVDNKTISVNDSLRIGLPVAGQPNFLFIEDANDKKIKKVSKVADNASAVGSVVGLGGGLKGAMRGIKIGRAANKVSTAAGAADIINGHGIIKPGDLIVVTSFYTDKNNEVIAEAKGVNNHKYRIKINQAMIVKEVVTKDADLFQEEEDEAENQ</sequence>
<reference evidence="2 3" key="1">
    <citation type="journal article" date="1992" name="Int. J. Syst. Bacteriol.">
        <title>Sphingobacterium antarcticus sp. nov. a Psychrotrophic Bacterium from the Soils of Schirmacher Oasis, Antarctica.</title>
        <authorList>
            <person name="Shivaji S."/>
            <person name="Ray M.K."/>
            <person name="Rao N.S."/>
            <person name="Saiserr L."/>
            <person name="Jagannadham M.V."/>
            <person name="Kumar G.S."/>
            <person name="Reddy G."/>
            <person name="Bhargava P.M."/>
        </authorList>
    </citation>
    <scope>NUCLEOTIDE SEQUENCE [LARGE SCALE GENOMIC DNA]</scope>
    <source>
        <strain evidence="2 3">4BY</strain>
    </source>
</reference>
<dbReference type="AlphaFoldDB" id="A0A081PDM3"/>
<evidence type="ECO:0008006" key="4">
    <source>
        <dbReference type="Google" id="ProtNLM"/>
    </source>
</evidence>
<dbReference type="Proteomes" id="UP000028007">
    <property type="component" value="Unassembled WGS sequence"/>
</dbReference>
<feature type="signal peptide" evidence="1">
    <location>
        <begin position="1"/>
        <end position="19"/>
    </location>
</feature>
<organism evidence="2 3">
    <name type="scientific">Pedobacter antarcticus 4BY</name>
    <dbReference type="NCBI Taxonomy" id="1358423"/>
    <lineage>
        <taxon>Bacteria</taxon>
        <taxon>Pseudomonadati</taxon>
        <taxon>Bacteroidota</taxon>
        <taxon>Sphingobacteriia</taxon>
        <taxon>Sphingobacteriales</taxon>
        <taxon>Sphingobacteriaceae</taxon>
        <taxon>Pedobacter</taxon>
    </lineage>
</organism>
<evidence type="ECO:0000313" key="2">
    <source>
        <dbReference type="EMBL" id="KEQ28796.1"/>
    </source>
</evidence>
<dbReference type="EMBL" id="JNFF01000105">
    <property type="protein sequence ID" value="KEQ28796.1"/>
    <property type="molecule type" value="Genomic_DNA"/>
</dbReference>
<keyword evidence="1" id="KW-0732">Signal</keyword>
<keyword evidence="3" id="KW-1185">Reference proteome</keyword>
<comment type="caution">
    <text evidence="2">The sequence shown here is derived from an EMBL/GenBank/DDBJ whole genome shotgun (WGS) entry which is preliminary data.</text>
</comment>
<evidence type="ECO:0000313" key="3">
    <source>
        <dbReference type="Proteomes" id="UP000028007"/>
    </source>
</evidence>
<gene>
    <name evidence="2" type="ORF">N180_19720</name>
</gene>
<evidence type="ECO:0000256" key="1">
    <source>
        <dbReference type="SAM" id="SignalP"/>
    </source>
</evidence>
<name>A0A081PDM3_9SPHI</name>